<sequence length="585" mass="59371">MRHRRTAGERGTVTLFMTVMLAVLMVAGAFVVDLGLQRVARADLQAIADVVALDLSRELDGRSIATLASAMDAAAEESLERNSDIVGNEVPEISVELGDIEVDGDFAAMAAGAPTAVKVTASTEVPFAFAGVTGQESGAAARSAVADNLSTACFRLGTFVAAIRAGDSTVLAPLNDLLGVNLDLVAYRGLAVADLRLSQLTATSVIGSPEELLSGGITYAELVTAMIEALSRESASSNAVAIQALTRIASSQVTAAIGQIHLSNVLHVTPTDRAAMEVALSVLDIVGTARLADGQHFLGIPNIQAQVPGVGFQFTGGITLVSAAELACGRANSADAVADTAQLDGTVGIAFTNLPSLNVPPLGSLQTPKGGGTLSVVAGSGTGRLVAPPDVYCGSGSAGDPSTMSVDVQTGLASYRLRTNVTVAAEVRLTDLLGLGLTSVLTNLLGNILLLGNKISLEVEVDLVIGSQTSGGTTRADLAIPPNDVTPVSTGGSMNLDVNSIIPTVTAVKLNGKSAGLASVTAITNPILSTLVTTGKGFVEKTLTPLVDNINEKFIGPVARMIGLRLAGADVYGVGVTCGTPRLIG</sequence>
<dbReference type="InterPro" id="IPR018705">
    <property type="entry name" value="DUF2134_membrane"/>
</dbReference>
<dbReference type="InterPro" id="IPR028087">
    <property type="entry name" value="Tad_N"/>
</dbReference>
<evidence type="ECO:0000259" key="2">
    <source>
        <dbReference type="Pfam" id="PF09977"/>
    </source>
</evidence>
<organism evidence="4 5">
    <name type="scientific">Nocardioides caeni</name>
    <dbReference type="NCBI Taxonomy" id="574700"/>
    <lineage>
        <taxon>Bacteria</taxon>
        <taxon>Bacillati</taxon>
        <taxon>Actinomycetota</taxon>
        <taxon>Actinomycetes</taxon>
        <taxon>Propionibacteriales</taxon>
        <taxon>Nocardioidaceae</taxon>
        <taxon>Nocardioides</taxon>
    </lineage>
</organism>
<evidence type="ECO:0008006" key="6">
    <source>
        <dbReference type="Google" id="ProtNLM"/>
    </source>
</evidence>
<evidence type="ECO:0000259" key="3">
    <source>
        <dbReference type="Pfam" id="PF13400"/>
    </source>
</evidence>
<evidence type="ECO:0000313" key="4">
    <source>
        <dbReference type="EMBL" id="THV17708.1"/>
    </source>
</evidence>
<comment type="caution">
    <text evidence="4">The sequence shown here is derived from an EMBL/GenBank/DDBJ whole genome shotgun (WGS) entry which is preliminary data.</text>
</comment>
<feature type="domain" description="DUF2134" evidence="2">
    <location>
        <begin position="68"/>
        <end position="145"/>
    </location>
</feature>
<keyword evidence="5" id="KW-1185">Reference proteome</keyword>
<feature type="transmembrane region" description="Helical" evidence="1">
    <location>
        <begin position="12"/>
        <end position="32"/>
    </location>
</feature>
<evidence type="ECO:0000313" key="5">
    <source>
        <dbReference type="Proteomes" id="UP000307087"/>
    </source>
</evidence>
<feature type="domain" description="Putative Flp pilus-assembly TadG-like N-terminal" evidence="3">
    <location>
        <begin position="11"/>
        <end position="53"/>
    </location>
</feature>
<dbReference type="Pfam" id="PF09977">
    <property type="entry name" value="Tad_C"/>
    <property type="match status" value="1"/>
</dbReference>
<dbReference type="Pfam" id="PF13400">
    <property type="entry name" value="Tad"/>
    <property type="match status" value="1"/>
</dbReference>
<keyword evidence="1" id="KW-0472">Membrane</keyword>
<protein>
    <recommendedName>
        <fullName evidence="6">Flp pilus-assembly TadG-like N-terminal domain-containing protein</fullName>
    </recommendedName>
</protein>
<keyword evidence="1" id="KW-0812">Transmembrane</keyword>
<accession>A0A4S8NLF9</accession>
<evidence type="ECO:0000256" key="1">
    <source>
        <dbReference type="SAM" id="Phobius"/>
    </source>
</evidence>
<dbReference type="RefSeq" id="WP_136561644.1">
    <property type="nucleotide sequence ID" value="NZ_STGW01000002.1"/>
</dbReference>
<dbReference type="EMBL" id="STGW01000002">
    <property type="protein sequence ID" value="THV17708.1"/>
    <property type="molecule type" value="Genomic_DNA"/>
</dbReference>
<dbReference type="AlphaFoldDB" id="A0A4S8NLF9"/>
<gene>
    <name evidence="4" type="ORF">E9934_04335</name>
</gene>
<reference evidence="4 5" key="1">
    <citation type="journal article" date="2009" name="Int. J. Syst. Evol. Microbiol.">
        <title>Nocardioides caeni sp. nov., isolated from wastewater.</title>
        <authorList>
            <person name="Yoon J.H."/>
            <person name="Kang S.J."/>
            <person name="Park S."/>
            <person name="Kim W."/>
            <person name="Oh T.K."/>
        </authorList>
    </citation>
    <scope>NUCLEOTIDE SEQUENCE [LARGE SCALE GENOMIC DNA]</scope>
    <source>
        <strain evidence="4 5">DSM 23134</strain>
    </source>
</reference>
<name>A0A4S8NLF9_9ACTN</name>
<keyword evidence="1" id="KW-1133">Transmembrane helix</keyword>
<dbReference type="OrthoDB" id="3780094at2"/>
<dbReference type="Proteomes" id="UP000307087">
    <property type="component" value="Unassembled WGS sequence"/>
</dbReference>
<proteinExistence type="predicted"/>